<comment type="similarity">
    <text evidence="2">Belongs to the oxidase-dependent Fe transporter (OFeT) (TC 9.A.10.1) family.</text>
</comment>
<feature type="transmembrane region" description="Helical" evidence="7">
    <location>
        <begin position="249"/>
        <end position="272"/>
    </location>
</feature>
<dbReference type="PANTHER" id="PTHR31632">
    <property type="entry name" value="IRON TRANSPORTER FTH1"/>
    <property type="match status" value="1"/>
</dbReference>
<feature type="transmembrane region" description="Helical" evidence="7">
    <location>
        <begin position="395"/>
        <end position="418"/>
    </location>
</feature>
<organism evidence="9 10">
    <name type="scientific">Candidatus Enterococcus lowellii</name>
    <dbReference type="NCBI Taxonomy" id="2230877"/>
    <lineage>
        <taxon>Bacteria</taxon>
        <taxon>Bacillati</taxon>
        <taxon>Bacillota</taxon>
        <taxon>Bacilli</taxon>
        <taxon>Lactobacillales</taxon>
        <taxon>Enterococcaceae</taxon>
        <taxon>Enterococcus</taxon>
    </lineage>
</organism>
<feature type="transmembrane region" description="Helical" evidence="7">
    <location>
        <begin position="438"/>
        <end position="459"/>
    </location>
</feature>
<evidence type="ECO:0000256" key="5">
    <source>
        <dbReference type="ARBA" id="ARBA00023136"/>
    </source>
</evidence>
<evidence type="ECO:0000256" key="2">
    <source>
        <dbReference type="ARBA" id="ARBA00008333"/>
    </source>
</evidence>
<feature type="signal peptide" evidence="8">
    <location>
        <begin position="1"/>
        <end position="22"/>
    </location>
</feature>
<feature type="chain" id="PRO_5045624589" evidence="8">
    <location>
        <begin position="23"/>
        <end position="469"/>
    </location>
</feature>
<dbReference type="PANTHER" id="PTHR31632:SF2">
    <property type="entry name" value="PLASMA MEMBRANE IRON PERMEASE"/>
    <property type="match status" value="1"/>
</dbReference>
<evidence type="ECO:0000256" key="3">
    <source>
        <dbReference type="ARBA" id="ARBA00022692"/>
    </source>
</evidence>
<evidence type="ECO:0000313" key="9">
    <source>
        <dbReference type="EMBL" id="WYJ77863.1"/>
    </source>
</evidence>
<comment type="subcellular location">
    <subcellularLocation>
        <location evidence="1">Membrane</location>
        <topology evidence="1">Multi-pass membrane protein</topology>
    </subcellularLocation>
</comment>
<dbReference type="Pfam" id="PF03239">
    <property type="entry name" value="FTR1"/>
    <property type="match status" value="1"/>
</dbReference>
<evidence type="ECO:0000313" key="10">
    <source>
        <dbReference type="Proteomes" id="UP000664701"/>
    </source>
</evidence>
<name>A0ABZ2SQ09_9ENTE</name>
<evidence type="ECO:0000256" key="1">
    <source>
        <dbReference type="ARBA" id="ARBA00004141"/>
    </source>
</evidence>
<keyword evidence="5 7" id="KW-0472">Membrane</keyword>
<feature type="transmembrane region" description="Helical" evidence="7">
    <location>
        <begin position="218"/>
        <end position="237"/>
    </location>
</feature>
<feature type="transmembrane region" description="Helical" evidence="7">
    <location>
        <begin position="324"/>
        <end position="351"/>
    </location>
</feature>
<keyword evidence="6" id="KW-0175">Coiled coil</keyword>
<dbReference type="EMBL" id="CP147251">
    <property type="protein sequence ID" value="WYJ77863.1"/>
    <property type="molecule type" value="Genomic_DNA"/>
</dbReference>
<accession>A0ABZ2SQ09</accession>
<evidence type="ECO:0000256" key="8">
    <source>
        <dbReference type="SAM" id="SignalP"/>
    </source>
</evidence>
<sequence>MLVQIFLSVSLFFAFLTTTNHRADEIAFDIAQPTASIEETLSWVDQADFDKAEQTYQEVKKWWTMEKQAAKKKNTTVAQQIDLKVGQASIALLLEDSTEAKKELIALEQAIVAMNQQEHSLGAYINKLVQLKTMVQEESWEEVQVTTEQLASEWLSVEGDVVSRSQAIYDHSEKNLLDLKHAAETKNKEAILATIDDMQKELSSIDSADYSIIDVAMIPFREGLEAMLIISLLLSVVKQRENSKKAKRWILGGSVLGGLTSLAIGVLVYYVLSVVAFGTNSQLINGYSGVFSSVMLVFVGIWMHKSSDVQKMTSFYKEKSQNSATGGVVGLAALAFLAVIREGLEIVIFIIGLVGKVSMQQLIAGFLLGTFLLAVVAIVLFVFERRLPLKAFFTLSSLVIFYLAIKFMGSGIHSLQLANQLPNQVETYLPTVTALSIYPSWISFIPQLLIIGIIIVYLLQRKKENSHEK</sequence>
<evidence type="ECO:0000256" key="7">
    <source>
        <dbReference type="SAM" id="Phobius"/>
    </source>
</evidence>
<evidence type="ECO:0000256" key="6">
    <source>
        <dbReference type="SAM" id="Coils"/>
    </source>
</evidence>
<dbReference type="InterPro" id="IPR004923">
    <property type="entry name" value="FTR1/Fip1/EfeU"/>
</dbReference>
<keyword evidence="4 7" id="KW-1133">Transmembrane helix</keyword>
<evidence type="ECO:0000256" key="4">
    <source>
        <dbReference type="ARBA" id="ARBA00022989"/>
    </source>
</evidence>
<proteinExistence type="inferred from homology"/>
<feature type="transmembrane region" description="Helical" evidence="7">
    <location>
        <begin position="363"/>
        <end position="383"/>
    </location>
</feature>
<reference evidence="9 10" key="1">
    <citation type="submission" date="2024-03" db="EMBL/GenBank/DDBJ databases">
        <title>The Genome Sequence of Enterococcus sp. DIV2402.</title>
        <authorList>
            <consortium name="The Broad Institute Genomics Platform"/>
            <consortium name="The Broad Institute Microbial Omics Core"/>
            <consortium name="The Broad Institute Genomic Center for Infectious Diseases"/>
            <person name="Earl A."/>
            <person name="Manson A."/>
            <person name="Gilmore M."/>
            <person name="Schwartman J."/>
            <person name="Shea T."/>
            <person name="Abouelleil A."/>
            <person name="Cao P."/>
            <person name="Chapman S."/>
            <person name="Cusick C."/>
            <person name="Young S."/>
            <person name="Neafsey D."/>
            <person name="Nusbaum C."/>
            <person name="Birren B."/>
        </authorList>
    </citation>
    <scope>NUCLEOTIDE SEQUENCE [LARGE SCALE GENOMIC DNA]</scope>
    <source>
        <strain evidence="9 10">DIV2402</strain>
    </source>
</reference>
<keyword evidence="10" id="KW-1185">Reference proteome</keyword>
<protein>
    <submittedName>
        <fullName evidence="9">High-affinity iron transporter</fullName>
    </submittedName>
</protein>
<gene>
    <name evidence="9" type="ORF">DOK78_002503</name>
</gene>
<keyword evidence="3 7" id="KW-0812">Transmembrane</keyword>
<dbReference type="Proteomes" id="UP000664701">
    <property type="component" value="Chromosome"/>
</dbReference>
<keyword evidence="8" id="KW-0732">Signal</keyword>
<feature type="coiled-coil region" evidence="6">
    <location>
        <begin position="90"/>
        <end position="117"/>
    </location>
</feature>
<feature type="transmembrane region" description="Helical" evidence="7">
    <location>
        <begin position="284"/>
        <end position="303"/>
    </location>
</feature>